<evidence type="ECO:0000256" key="2">
    <source>
        <dbReference type="ARBA" id="ARBA00022741"/>
    </source>
</evidence>
<reference evidence="7 8" key="1">
    <citation type="journal article" date="2014" name="PLoS Genet.">
        <title>Phylogenetically driven sequencing of extremely halophilic archaea reveals strategies for static and dynamic osmo-response.</title>
        <authorList>
            <person name="Becker E.A."/>
            <person name="Seitzer P.M."/>
            <person name="Tritt A."/>
            <person name="Larsen D."/>
            <person name="Krusor M."/>
            <person name="Yao A.I."/>
            <person name="Wu D."/>
            <person name="Madern D."/>
            <person name="Eisen J.A."/>
            <person name="Darling A.E."/>
            <person name="Facciotti M.T."/>
        </authorList>
    </citation>
    <scope>NUCLEOTIDE SEQUENCE [LARGE SCALE GENOMIC DNA]</scope>
    <source>
        <strain evidence="7 8">JCM 13552</strain>
    </source>
</reference>
<dbReference type="Gene3D" id="3.40.1190.20">
    <property type="match status" value="1"/>
</dbReference>
<keyword evidence="8" id="KW-1185">Reference proteome</keyword>
<keyword evidence="3 7" id="KW-0418">Kinase</keyword>
<dbReference type="FunFam" id="3.40.1190.20:FF:000003">
    <property type="entry name" value="Phosphomethylpyrimidine kinase ThiD"/>
    <property type="match status" value="1"/>
</dbReference>
<feature type="domain" description="Thiamine-phosphate synthase ThiN" evidence="6">
    <location>
        <begin position="275"/>
        <end position="441"/>
    </location>
</feature>
<dbReference type="Pfam" id="PF08543">
    <property type="entry name" value="Phos_pyr_kin"/>
    <property type="match status" value="1"/>
</dbReference>
<evidence type="ECO:0000256" key="3">
    <source>
        <dbReference type="ARBA" id="ARBA00022777"/>
    </source>
</evidence>
<organism evidence="7 8">
    <name type="scientific">Halococcus thailandensis JCM 13552</name>
    <dbReference type="NCBI Taxonomy" id="1227457"/>
    <lineage>
        <taxon>Archaea</taxon>
        <taxon>Methanobacteriati</taxon>
        <taxon>Methanobacteriota</taxon>
        <taxon>Stenosarchaea group</taxon>
        <taxon>Halobacteria</taxon>
        <taxon>Halobacteriales</taxon>
        <taxon>Halococcaceae</taxon>
        <taxon>Halococcus</taxon>
    </lineage>
</organism>
<name>M0N1F5_9EURY</name>
<comment type="caution">
    <text evidence="7">The sequence shown here is derived from an EMBL/GenBank/DDBJ whole genome shotgun (WGS) entry which is preliminary data.</text>
</comment>
<dbReference type="Pfam" id="PF10120">
    <property type="entry name" value="ThiN"/>
    <property type="match status" value="1"/>
</dbReference>
<evidence type="ECO:0000313" key="7">
    <source>
        <dbReference type="EMBL" id="EMA51802.1"/>
    </source>
</evidence>
<dbReference type="InterPro" id="IPR019293">
    <property type="entry name" value="ThiN"/>
</dbReference>
<evidence type="ECO:0000256" key="1">
    <source>
        <dbReference type="ARBA" id="ARBA00022679"/>
    </source>
</evidence>
<dbReference type="SUPFAM" id="SSF53639">
    <property type="entry name" value="AraD/HMP-PK domain-like"/>
    <property type="match status" value="1"/>
</dbReference>
<dbReference type="PANTHER" id="PTHR20858:SF17">
    <property type="entry name" value="HYDROXYMETHYLPYRIMIDINE_PHOSPHOMETHYLPYRIMIDINE KINASE THI20-RELATED"/>
    <property type="match status" value="1"/>
</dbReference>
<proteinExistence type="predicted"/>
<keyword evidence="4" id="KW-0067">ATP-binding</keyword>
<dbReference type="PANTHER" id="PTHR20858">
    <property type="entry name" value="PHOSPHOMETHYLPYRIMIDINE KINASE"/>
    <property type="match status" value="1"/>
</dbReference>
<gene>
    <name evidence="7" type="ORF">C451_13651</name>
</gene>
<dbReference type="GO" id="GO:0009228">
    <property type="term" value="P:thiamine biosynthetic process"/>
    <property type="evidence" value="ECO:0007669"/>
    <property type="project" value="InterPro"/>
</dbReference>
<dbReference type="GO" id="GO:0005829">
    <property type="term" value="C:cytosol"/>
    <property type="evidence" value="ECO:0007669"/>
    <property type="project" value="TreeGrafter"/>
</dbReference>
<dbReference type="STRING" id="1227457.C451_13651"/>
<evidence type="ECO:0000313" key="8">
    <source>
        <dbReference type="Proteomes" id="UP000011680"/>
    </source>
</evidence>
<accession>M0N1F5</accession>
<dbReference type="SUPFAM" id="SSF53613">
    <property type="entry name" value="Ribokinase-like"/>
    <property type="match status" value="1"/>
</dbReference>
<dbReference type="EMBL" id="AOMF01000163">
    <property type="protein sequence ID" value="EMA51802.1"/>
    <property type="molecule type" value="Genomic_DNA"/>
</dbReference>
<feature type="domain" description="Pyridoxamine kinase/Phosphomethylpyrimidine kinase" evidence="5">
    <location>
        <begin position="14"/>
        <end position="257"/>
    </location>
</feature>
<dbReference type="GO" id="GO:0008902">
    <property type="term" value="F:hydroxymethylpyrimidine kinase activity"/>
    <property type="evidence" value="ECO:0007669"/>
    <property type="project" value="TreeGrafter"/>
</dbReference>
<dbReference type="InterPro" id="IPR036409">
    <property type="entry name" value="Aldolase_II/adducin_N_sf"/>
</dbReference>
<evidence type="ECO:0000256" key="4">
    <source>
        <dbReference type="ARBA" id="ARBA00022840"/>
    </source>
</evidence>
<dbReference type="NCBIfam" id="TIGR00097">
    <property type="entry name" value="HMP-P_kinase"/>
    <property type="match status" value="1"/>
</dbReference>
<dbReference type="RefSeq" id="WP_007741317.1">
    <property type="nucleotide sequence ID" value="NZ_AOMF01000163.1"/>
</dbReference>
<keyword evidence="1" id="KW-0808">Transferase</keyword>
<dbReference type="OrthoDB" id="43786at2157"/>
<dbReference type="AlphaFoldDB" id="M0N1F5"/>
<dbReference type="PATRIC" id="fig|1227457.3.peg.2607"/>
<dbReference type="Gene3D" id="3.40.225.10">
    <property type="entry name" value="Class II aldolase/adducin N-terminal domain"/>
    <property type="match status" value="1"/>
</dbReference>
<dbReference type="GO" id="GO:0008972">
    <property type="term" value="F:phosphomethylpyrimidine kinase activity"/>
    <property type="evidence" value="ECO:0007669"/>
    <property type="project" value="InterPro"/>
</dbReference>
<dbReference type="InterPro" id="IPR013749">
    <property type="entry name" value="PM/HMP-P_kinase-1"/>
</dbReference>
<evidence type="ECO:0000259" key="5">
    <source>
        <dbReference type="Pfam" id="PF08543"/>
    </source>
</evidence>
<protein>
    <submittedName>
        <fullName evidence="7">Phosphomethylpyrimidine kinase</fullName>
    </submittedName>
</protein>
<sequence length="448" mass="46400">MTERDVALTVAGSDSGGGAGIQADLKTIEAHGVFGTSALTSVTAQNTRGVEAIEDVPAETIAAQISAVADDFAVSAAKTGMLSSAAIIETVADSLAEHEFPLVVDPVMVAQSGDRLLAAEAETVLKEQLLPQATLVTPNLPEAAVLTDMEIEDEDDMRAAAAAIAADGPDAVLVTGGHLHEDELVDVLATDGETHTFRKARRDTDDTHGSGCTISAAIAAELAGGATMPAAVEHAERFIDRAVRYGLAVGSGDGPVNHLAGLYDDAARADVLDDVRALVETIEENEIDALVPEVGLNVAVATPYAMDGDDVAAVDGRLHRTADGVAAVGCPRFGTSDHVARSLLAAREHDHSVVAAATVRLDDAVAEAVTDQFDAVEVDRTIQSDSDSTGESRSESAVWAVEQAMDDRETVPDAVFDRGAVGEEVICRLFAASPVVLEERLLALADAI</sequence>
<dbReference type="Proteomes" id="UP000011680">
    <property type="component" value="Unassembled WGS sequence"/>
</dbReference>
<evidence type="ECO:0000259" key="6">
    <source>
        <dbReference type="Pfam" id="PF10120"/>
    </source>
</evidence>
<dbReference type="InterPro" id="IPR029056">
    <property type="entry name" value="Ribokinase-like"/>
</dbReference>
<dbReference type="CDD" id="cd01169">
    <property type="entry name" value="HMPP_kinase"/>
    <property type="match status" value="1"/>
</dbReference>
<dbReference type="InterPro" id="IPR004399">
    <property type="entry name" value="HMP/HMP-P_kinase_dom"/>
</dbReference>
<dbReference type="GO" id="GO:0005524">
    <property type="term" value="F:ATP binding"/>
    <property type="evidence" value="ECO:0007669"/>
    <property type="project" value="UniProtKB-KW"/>
</dbReference>
<keyword evidence="2" id="KW-0547">Nucleotide-binding</keyword>
<dbReference type="eggNOG" id="arCOG00020">
    <property type="taxonomic scope" value="Archaea"/>
</dbReference>